<gene>
    <name evidence="5" type="ORF">MON38_11410</name>
</gene>
<evidence type="ECO:0000259" key="4">
    <source>
        <dbReference type="Pfam" id="PF01420"/>
    </source>
</evidence>
<keyword evidence="2" id="KW-0680">Restriction system</keyword>
<protein>
    <submittedName>
        <fullName evidence="5">Restriction endonuclease subunit S</fullName>
        <ecNumber evidence="5">3.1.21.-</ecNumber>
    </submittedName>
</protein>
<evidence type="ECO:0000256" key="2">
    <source>
        <dbReference type="ARBA" id="ARBA00022747"/>
    </source>
</evidence>
<dbReference type="AlphaFoldDB" id="A0A9X1VH17"/>
<dbReference type="PANTHER" id="PTHR30408:SF12">
    <property type="entry name" value="TYPE I RESTRICTION ENZYME MJAVIII SPECIFICITY SUBUNIT"/>
    <property type="match status" value="1"/>
</dbReference>
<keyword evidence="5" id="KW-0255">Endonuclease</keyword>
<keyword evidence="3" id="KW-0238">DNA-binding</keyword>
<dbReference type="RefSeq" id="WP_241936295.1">
    <property type="nucleotide sequence ID" value="NZ_JALBGC010000003.1"/>
</dbReference>
<accession>A0A9X1VH17</accession>
<dbReference type="SUPFAM" id="SSF116734">
    <property type="entry name" value="DNA methylase specificity domain"/>
    <property type="match status" value="1"/>
</dbReference>
<dbReference type="InterPro" id="IPR044946">
    <property type="entry name" value="Restrct_endonuc_typeI_TRD_sf"/>
</dbReference>
<dbReference type="EC" id="3.1.21.-" evidence="5"/>
<keyword evidence="6" id="KW-1185">Reference proteome</keyword>
<comment type="similarity">
    <text evidence="1">Belongs to the type-I restriction system S methylase family.</text>
</comment>
<keyword evidence="5" id="KW-0540">Nuclease</keyword>
<reference evidence="5" key="1">
    <citation type="submission" date="2022-03" db="EMBL/GenBank/DDBJ databases">
        <title>Bacterial whole genome sequence for Hymenobacter sp. DH14.</title>
        <authorList>
            <person name="Le V."/>
        </authorList>
    </citation>
    <scope>NUCLEOTIDE SEQUENCE</scope>
    <source>
        <strain evidence="5">DH14</strain>
    </source>
</reference>
<dbReference type="InterPro" id="IPR000055">
    <property type="entry name" value="Restrct_endonuc_typeI_TRD"/>
</dbReference>
<evidence type="ECO:0000256" key="1">
    <source>
        <dbReference type="ARBA" id="ARBA00010923"/>
    </source>
</evidence>
<evidence type="ECO:0000313" key="6">
    <source>
        <dbReference type="Proteomes" id="UP001139193"/>
    </source>
</evidence>
<evidence type="ECO:0000256" key="3">
    <source>
        <dbReference type="ARBA" id="ARBA00023125"/>
    </source>
</evidence>
<dbReference type="Pfam" id="PF01420">
    <property type="entry name" value="Methylase_S"/>
    <property type="match status" value="1"/>
</dbReference>
<dbReference type="EMBL" id="JALBGC010000003">
    <property type="protein sequence ID" value="MCI1188028.1"/>
    <property type="molecule type" value="Genomic_DNA"/>
</dbReference>
<organism evidence="5 6">
    <name type="scientific">Hymenobacter cyanobacteriorum</name>
    <dbReference type="NCBI Taxonomy" id="2926463"/>
    <lineage>
        <taxon>Bacteria</taxon>
        <taxon>Pseudomonadati</taxon>
        <taxon>Bacteroidota</taxon>
        <taxon>Cytophagia</taxon>
        <taxon>Cytophagales</taxon>
        <taxon>Hymenobacteraceae</taxon>
        <taxon>Hymenobacter</taxon>
    </lineage>
</organism>
<dbReference type="PANTHER" id="PTHR30408">
    <property type="entry name" value="TYPE-1 RESTRICTION ENZYME ECOKI SPECIFICITY PROTEIN"/>
    <property type="match status" value="1"/>
</dbReference>
<dbReference type="GO" id="GO:0003677">
    <property type="term" value="F:DNA binding"/>
    <property type="evidence" value="ECO:0007669"/>
    <property type="project" value="UniProtKB-KW"/>
</dbReference>
<dbReference type="Gene3D" id="3.90.220.20">
    <property type="entry name" value="DNA methylase specificity domains"/>
    <property type="match status" value="1"/>
</dbReference>
<evidence type="ECO:0000313" key="5">
    <source>
        <dbReference type="EMBL" id="MCI1188028.1"/>
    </source>
</evidence>
<dbReference type="Proteomes" id="UP001139193">
    <property type="component" value="Unassembled WGS sequence"/>
</dbReference>
<keyword evidence="5" id="KW-0378">Hydrolase</keyword>
<dbReference type="CDD" id="cd17256">
    <property type="entry name" value="RMtype1_S_EcoJA65PI-TRD1-CR1_like"/>
    <property type="match status" value="1"/>
</dbReference>
<dbReference type="GO" id="GO:0009307">
    <property type="term" value="P:DNA restriction-modification system"/>
    <property type="evidence" value="ECO:0007669"/>
    <property type="project" value="UniProtKB-KW"/>
</dbReference>
<feature type="domain" description="Type I restriction modification DNA specificity" evidence="4">
    <location>
        <begin position="46"/>
        <end position="185"/>
    </location>
</feature>
<proteinExistence type="inferred from homology"/>
<dbReference type="InterPro" id="IPR052021">
    <property type="entry name" value="Type-I_RS_S_subunit"/>
</dbReference>
<name>A0A9X1VH17_9BACT</name>
<sequence>MRNEWTPTPLKAITLKIGSGSTPKGGKEVYQETGVALIRSMNVQDGVFDYGGLARINDAHAKKLSGVSLAKNDVLLNITGASVARCCIVPEDVLPARVNQHVAIIRIDPEKADARFIALMLSSAYHKTRLLNIASTGGTREALTKEDLELFELPLPTPLEQRRIGDLLGAYDDLITTNTLRNARLSQTRDAILLRLLSGQLTIHVAE</sequence>
<dbReference type="GO" id="GO:0016787">
    <property type="term" value="F:hydrolase activity"/>
    <property type="evidence" value="ECO:0007669"/>
    <property type="project" value="UniProtKB-KW"/>
</dbReference>
<dbReference type="GO" id="GO:0004519">
    <property type="term" value="F:endonuclease activity"/>
    <property type="evidence" value="ECO:0007669"/>
    <property type="project" value="UniProtKB-KW"/>
</dbReference>
<comment type="caution">
    <text evidence="5">The sequence shown here is derived from an EMBL/GenBank/DDBJ whole genome shotgun (WGS) entry which is preliminary data.</text>
</comment>